<dbReference type="AlphaFoldDB" id="A0AAN9I4B0"/>
<comment type="caution">
    <text evidence="1">The sequence shown here is derived from an EMBL/GenBank/DDBJ whole genome shotgun (WGS) entry which is preliminary data.</text>
</comment>
<dbReference type="PANTHER" id="PTHR31722">
    <property type="entry name" value="OS06G0675200 PROTEIN"/>
    <property type="match status" value="1"/>
</dbReference>
<organism evidence="1 2">
    <name type="scientific">Clitoria ternatea</name>
    <name type="common">Butterfly pea</name>
    <dbReference type="NCBI Taxonomy" id="43366"/>
    <lineage>
        <taxon>Eukaryota</taxon>
        <taxon>Viridiplantae</taxon>
        <taxon>Streptophyta</taxon>
        <taxon>Embryophyta</taxon>
        <taxon>Tracheophyta</taxon>
        <taxon>Spermatophyta</taxon>
        <taxon>Magnoliopsida</taxon>
        <taxon>eudicotyledons</taxon>
        <taxon>Gunneridae</taxon>
        <taxon>Pentapetalae</taxon>
        <taxon>rosids</taxon>
        <taxon>fabids</taxon>
        <taxon>Fabales</taxon>
        <taxon>Fabaceae</taxon>
        <taxon>Papilionoideae</taxon>
        <taxon>50 kb inversion clade</taxon>
        <taxon>NPAAA clade</taxon>
        <taxon>indigoferoid/millettioid clade</taxon>
        <taxon>Phaseoleae</taxon>
        <taxon>Clitoria</taxon>
    </lineage>
</organism>
<dbReference type="Proteomes" id="UP001359559">
    <property type="component" value="Unassembled WGS sequence"/>
</dbReference>
<reference evidence="1 2" key="1">
    <citation type="submission" date="2024-01" db="EMBL/GenBank/DDBJ databases">
        <title>The genomes of 5 underutilized Papilionoideae crops provide insights into root nodulation and disease resistance.</title>
        <authorList>
            <person name="Yuan L."/>
        </authorList>
    </citation>
    <scope>NUCLEOTIDE SEQUENCE [LARGE SCALE GENOMIC DNA]</scope>
    <source>
        <strain evidence="1">LY-2023</strain>
        <tissue evidence="1">Leaf</tissue>
    </source>
</reference>
<gene>
    <name evidence="1" type="ORF">RJT34_30710</name>
</gene>
<proteinExistence type="predicted"/>
<dbReference type="PANTHER" id="PTHR31722:SF62">
    <property type="entry name" value="EMB|CAB62433.1"/>
    <property type="match status" value="1"/>
</dbReference>
<accession>A0AAN9I4B0</accession>
<dbReference type="EMBL" id="JAYKXN010000008">
    <property type="protein sequence ID" value="KAK7263125.1"/>
    <property type="molecule type" value="Genomic_DNA"/>
</dbReference>
<evidence type="ECO:0000313" key="2">
    <source>
        <dbReference type="Proteomes" id="UP001359559"/>
    </source>
</evidence>
<name>A0AAN9I4B0_CLITE</name>
<sequence>MHNTEHKSHHHNHCTPVSPRISFSNDFVDAQIATNKTKEEGSSRSEAPAVVSSNFEFSVTNYSMMSADELFFKGRLLPFKGNCNNRAQRASTTLKEELLLDDDDDFQDFSQRQPKGFSTKWKGFLGLRKSQHLGSKKVDQYEGSSDSDMGVETRFCLFNEGTRLNNMNSQELLNEGGSNCGDVEIEL</sequence>
<evidence type="ECO:0000313" key="1">
    <source>
        <dbReference type="EMBL" id="KAK7263125.1"/>
    </source>
</evidence>
<protein>
    <submittedName>
        <fullName evidence="1">Uncharacterized protein</fullName>
    </submittedName>
</protein>
<keyword evidence="2" id="KW-1185">Reference proteome</keyword>